<proteinExistence type="predicted"/>
<dbReference type="Proteomes" id="UP000053127">
    <property type="component" value="Unassembled WGS sequence"/>
</dbReference>
<evidence type="ECO:0000313" key="2">
    <source>
        <dbReference type="Proteomes" id="UP000053127"/>
    </source>
</evidence>
<evidence type="ECO:0000313" key="1">
    <source>
        <dbReference type="EMBL" id="KUN09574.1"/>
    </source>
</evidence>
<sequence>MQGYVLPGRRHGRELAHDTAPVVQRPGEVAGLGAGARFPHPAVGEHVGAAADAGAVRVAIPGPPARLAEVTLQSWIQWKLRSLRSGNDTKLLR</sequence>
<organism evidence="1 2">
    <name type="scientific">Streptomyces yokosukanensis</name>
    <dbReference type="NCBI Taxonomy" id="67386"/>
    <lineage>
        <taxon>Bacteria</taxon>
        <taxon>Bacillati</taxon>
        <taxon>Actinomycetota</taxon>
        <taxon>Actinomycetes</taxon>
        <taxon>Kitasatosporales</taxon>
        <taxon>Streptomycetaceae</taxon>
        <taxon>Streptomyces</taxon>
    </lineage>
</organism>
<name>A0A101PDR0_9ACTN</name>
<accession>A0A101PDR0</accession>
<reference evidence="1 2" key="1">
    <citation type="submission" date="2015-10" db="EMBL/GenBank/DDBJ databases">
        <title>Draft genome sequence of Streptomyces yokosukanensis DSM 40224, type strain for the species Streptomyces yokosukanensis.</title>
        <authorList>
            <person name="Ruckert C."/>
            <person name="Winkler A."/>
            <person name="Kalinowski J."/>
            <person name="Kampfer P."/>
            <person name="Glaeser S."/>
        </authorList>
    </citation>
    <scope>NUCLEOTIDE SEQUENCE [LARGE SCALE GENOMIC DNA]</scope>
    <source>
        <strain evidence="1 2">DSM 40224</strain>
    </source>
</reference>
<keyword evidence="2" id="KW-1185">Reference proteome</keyword>
<gene>
    <name evidence="1" type="ORF">AQI95_04450</name>
</gene>
<dbReference type="AlphaFoldDB" id="A0A101PDR0"/>
<protein>
    <submittedName>
        <fullName evidence="1">Uncharacterized protein</fullName>
    </submittedName>
</protein>
<dbReference type="EMBL" id="LMWN01000005">
    <property type="protein sequence ID" value="KUN09574.1"/>
    <property type="molecule type" value="Genomic_DNA"/>
</dbReference>
<comment type="caution">
    <text evidence="1">The sequence shown here is derived from an EMBL/GenBank/DDBJ whole genome shotgun (WGS) entry which is preliminary data.</text>
</comment>